<dbReference type="Pfam" id="PF00010">
    <property type="entry name" value="HLH"/>
    <property type="match status" value="1"/>
</dbReference>
<evidence type="ECO:0000256" key="1">
    <source>
        <dbReference type="ARBA" id="ARBA00004123"/>
    </source>
</evidence>
<evidence type="ECO:0000256" key="6">
    <source>
        <dbReference type="SAM" id="MobiDB-lite"/>
    </source>
</evidence>
<reference evidence="10" key="3">
    <citation type="submission" date="2015-04" db="UniProtKB">
        <authorList>
            <consortium name="EnsemblPlants"/>
        </authorList>
    </citation>
    <scope>IDENTIFICATION</scope>
    <source>
        <strain evidence="10">cv. Jemalong A17</strain>
    </source>
</reference>
<evidence type="ECO:0000256" key="5">
    <source>
        <dbReference type="SAM" id="Coils"/>
    </source>
</evidence>
<dbReference type="Gramene" id="rna12925">
    <property type="protein sequence ID" value="RHN76577.1"/>
    <property type="gene ID" value="gene12925"/>
</dbReference>
<dbReference type="PANTHER" id="PTHR45959">
    <property type="entry name" value="BHLH TRANSCRIPTION FACTOR"/>
    <property type="match status" value="1"/>
</dbReference>
<dbReference type="Gene3D" id="4.10.280.10">
    <property type="entry name" value="Helix-loop-helix DNA-binding domain"/>
    <property type="match status" value="1"/>
</dbReference>
<dbReference type="Pfam" id="PF22754">
    <property type="entry name" value="bHLH-TF_ACT-like_plant"/>
    <property type="match status" value="1"/>
</dbReference>
<reference evidence="8 11" key="1">
    <citation type="journal article" date="2011" name="Nature">
        <title>The Medicago genome provides insight into the evolution of rhizobial symbioses.</title>
        <authorList>
            <person name="Young N.D."/>
            <person name="Debelle F."/>
            <person name="Oldroyd G.E."/>
            <person name="Geurts R."/>
            <person name="Cannon S.B."/>
            <person name="Udvardi M.K."/>
            <person name="Benedito V.A."/>
            <person name="Mayer K.F."/>
            <person name="Gouzy J."/>
            <person name="Schoof H."/>
            <person name="Van de Peer Y."/>
            <person name="Proost S."/>
            <person name="Cook D.R."/>
            <person name="Meyers B.C."/>
            <person name="Spannagl M."/>
            <person name="Cheung F."/>
            <person name="De Mita S."/>
            <person name="Krishnakumar V."/>
            <person name="Gundlach H."/>
            <person name="Zhou S."/>
            <person name="Mudge J."/>
            <person name="Bharti A.K."/>
            <person name="Murray J.D."/>
            <person name="Naoumkina M.A."/>
            <person name="Rosen B."/>
            <person name="Silverstein K.A."/>
            <person name="Tang H."/>
            <person name="Rombauts S."/>
            <person name="Zhao P.X."/>
            <person name="Zhou P."/>
            <person name="Barbe V."/>
            <person name="Bardou P."/>
            <person name="Bechner M."/>
            <person name="Bellec A."/>
            <person name="Berger A."/>
            <person name="Berges H."/>
            <person name="Bidwell S."/>
            <person name="Bisseling T."/>
            <person name="Choisne N."/>
            <person name="Couloux A."/>
            <person name="Denny R."/>
            <person name="Deshpande S."/>
            <person name="Dai X."/>
            <person name="Doyle J.J."/>
            <person name="Dudez A.M."/>
            <person name="Farmer A.D."/>
            <person name="Fouteau S."/>
            <person name="Franken C."/>
            <person name="Gibelin C."/>
            <person name="Gish J."/>
            <person name="Goldstein S."/>
            <person name="Gonzalez A.J."/>
            <person name="Green P.J."/>
            <person name="Hallab A."/>
            <person name="Hartog M."/>
            <person name="Hua A."/>
            <person name="Humphray S.J."/>
            <person name="Jeong D.H."/>
            <person name="Jing Y."/>
            <person name="Jocker A."/>
            <person name="Kenton S.M."/>
            <person name="Kim D.J."/>
            <person name="Klee K."/>
            <person name="Lai H."/>
            <person name="Lang C."/>
            <person name="Lin S."/>
            <person name="Macmil S.L."/>
            <person name="Magdelenat G."/>
            <person name="Matthews L."/>
            <person name="McCorrison J."/>
            <person name="Monaghan E.L."/>
            <person name="Mun J.H."/>
            <person name="Najar F.Z."/>
            <person name="Nicholson C."/>
            <person name="Noirot C."/>
            <person name="O'Bleness M."/>
            <person name="Paule C.R."/>
            <person name="Poulain J."/>
            <person name="Prion F."/>
            <person name="Qin B."/>
            <person name="Qu C."/>
            <person name="Retzel E.F."/>
            <person name="Riddle C."/>
            <person name="Sallet E."/>
            <person name="Samain S."/>
            <person name="Samson N."/>
            <person name="Sanders I."/>
            <person name="Saurat O."/>
            <person name="Scarpelli C."/>
            <person name="Schiex T."/>
            <person name="Segurens B."/>
            <person name="Severin A.J."/>
            <person name="Sherrier D.J."/>
            <person name="Shi R."/>
            <person name="Sims S."/>
            <person name="Singer S.R."/>
            <person name="Sinharoy S."/>
            <person name="Sterck L."/>
            <person name="Viollet A."/>
            <person name="Wang B.B."/>
            <person name="Wang K."/>
            <person name="Wang M."/>
            <person name="Wang X."/>
            <person name="Warfsmann J."/>
            <person name="Weissenbach J."/>
            <person name="White D.D."/>
            <person name="White J.D."/>
            <person name="Wiley G.B."/>
            <person name="Wincker P."/>
            <person name="Xing Y."/>
            <person name="Yang L."/>
            <person name="Yao Z."/>
            <person name="Ying F."/>
            <person name="Zhai J."/>
            <person name="Zhou L."/>
            <person name="Zuber A."/>
            <person name="Denarie J."/>
            <person name="Dixon R.A."/>
            <person name="May G.D."/>
            <person name="Schwartz D.C."/>
            <person name="Rogers J."/>
            <person name="Quetier F."/>
            <person name="Town C.D."/>
            <person name="Roe B.A."/>
        </authorList>
    </citation>
    <scope>NUCLEOTIDE SEQUENCE [LARGE SCALE GENOMIC DNA]</scope>
    <source>
        <strain evidence="8">A17</strain>
        <strain evidence="10 11">cv. Jemalong A17</strain>
    </source>
</reference>
<dbReference type="InterPro" id="IPR052610">
    <property type="entry name" value="bHLH_transcription_regulator"/>
</dbReference>
<keyword evidence="3" id="KW-0804">Transcription</keyword>
<feature type="coiled-coil region" evidence="5">
    <location>
        <begin position="172"/>
        <end position="199"/>
    </location>
</feature>
<dbReference type="PROSITE" id="PS50888">
    <property type="entry name" value="BHLH"/>
    <property type="match status" value="1"/>
</dbReference>
<organism evidence="8 11">
    <name type="scientific">Medicago truncatula</name>
    <name type="common">Barrel medic</name>
    <name type="synonym">Medicago tribuloides</name>
    <dbReference type="NCBI Taxonomy" id="3880"/>
    <lineage>
        <taxon>Eukaryota</taxon>
        <taxon>Viridiplantae</taxon>
        <taxon>Streptophyta</taxon>
        <taxon>Embryophyta</taxon>
        <taxon>Tracheophyta</taxon>
        <taxon>Spermatophyta</taxon>
        <taxon>Magnoliopsida</taxon>
        <taxon>eudicotyledons</taxon>
        <taxon>Gunneridae</taxon>
        <taxon>Pentapetalae</taxon>
        <taxon>rosids</taxon>
        <taxon>fabids</taxon>
        <taxon>Fabales</taxon>
        <taxon>Fabaceae</taxon>
        <taxon>Papilionoideae</taxon>
        <taxon>50 kb inversion clade</taxon>
        <taxon>NPAAA clade</taxon>
        <taxon>Hologalegina</taxon>
        <taxon>IRL clade</taxon>
        <taxon>Trifolieae</taxon>
        <taxon>Medicago</taxon>
    </lineage>
</organism>
<dbReference type="EMBL" id="CM001218">
    <property type="protein sequence ID" value="AES68217.1"/>
    <property type="molecule type" value="Genomic_DNA"/>
</dbReference>
<dbReference type="OMA" id="HEAINYV"/>
<dbReference type="OrthoDB" id="690068at2759"/>
<dbReference type="AlphaFoldDB" id="G7IMA7"/>
<keyword evidence="5" id="KW-0175">Coiled coil</keyword>
<evidence type="ECO:0000313" key="11">
    <source>
        <dbReference type="Proteomes" id="UP000002051"/>
    </source>
</evidence>
<dbReference type="GO" id="GO:0046983">
    <property type="term" value="F:protein dimerization activity"/>
    <property type="evidence" value="ECO:0007669"/>
    <property type="project" value="InterPro"/>
</dbReference>
<protein>
    <submittedName>
        <fullName evidence="8">Helix loop helix DNA-binding domain protein</fullName>
    </submittedName>
    <submittedName>
        <fullName evidence="9">Putative transcription factor bHLH family</fullName>
    </submittedName>
</protein>
<proteinExistence type="predicted"/>
<evidence type="ECO:0000313" key="12">
    <source>
        <dbReference type="Proteomes" id="UP000265566"/>
    </source>
</evidence>
<accession>G7IMA7</accession>
<evidence type="ECO:0000256" key="3">
    <source>
        <dbReference type="ARBA" id="ARBA00023163"/>
    </source>
</evidence>
<keyword evidence="2" id="KW-0805">Transcription regulation</keyword>
<dbReference type="InterPro" id="IPR036638">
    <property type="entry name" value="HLH_DNA-bd_sf"/>
</dbReference>
<evidence type="ECO:0000259" key="7">
    <source>
        <dbReference type="PROSITE" id="PS50888"/>
    </source>
</evidence>
<feature type="region of interest" description="Disordered" evidence="6">
    <location>
        <begin position="50"/>
        <end position="73"/>
    </location>
</feature>
<dbReference type="KEGG" id="mtr:11433585"/>
<feature type="domain" description="BHLH" evidence="7">
    <location>
        <begin position="133"/>
        <end position="182"/>
    </location>
</feature>
<reference evidence="12" key="4">
    <citation type="journal article" date="2018" name="Nat. Plants">
        <title>Whole-genome landscape of Medicago truncatula symbiotic genes.</title>
        <authorList>
            <person name="Pecrix Y."/>
            <person name="Staton S.E."/>
            <person name="Sallet E."/>
            <person name="Lelandais-Briere C."/>
            <person name="Moreau S."/>
            <person name="Carrere S."/>
            <person name="Blein T."/>
            <person name="Jardinaud M.F."/>
            <person name="Latrasse D."/>
            <person name="Zouine M."/>
            <person name="Zahm M."/>
            <person name="Kreplak J."/>
            <person name="Mayjonade B."/>
            <person name="Satge C."/>
            <person name="Perez M."/>
            <person name="Cauet S."/>
            <person name="Marande W."/>
            <person name="Chantry-Darmon C."/>
            <person name="Lopez-Roques C."/>
            <person name="Bouchez O."/>
            <person name="Berard A."/>
            <person name="Debelle F."/>
            <person name="Munos S."/>
            <person name="Bendahmane A."/>
            <person name="Berges H."/>
            <person name="Niebel A."/>
            <person name="Buitink J."/>
            <person name="Frugier F."/>
            <person name="Benhamed M."/>
            <person name="Crespi M."/>
            <person name="Gouzy J."/>
            <person name="Gamas P."/>
        </authorList>
    </citation>
    <scope>NUCLEOTIDE SEQUENCE [LARGE SCALE GENOMIC DNA]</scope>
    <source>
        <strain evidence="12">cv. Jemalong A17</strain>
    </source>
</reference>
<dbReference type="InterPro" id="IPR054502">
    <property type="entry name" value="bHLH-TF_ACT-like_plant"/>
</dbReference>
<dbReference type="InterPro" id="IPR011598">
    <property type="entry name" value="bHLH_dom"/>
</dbReference>
<keyword evidence="8" id="KW-0238">DNA-binding</keyword>
<dbReference type="SMART" id="SM00353">
    <property type="entry name" value="HLH"/>
    <property type="match status" value="1"/>
</dbReference>
<feature type="region of interest" description="Disordered" evidence="6">
    <location>
        <begin position="93"/>
        <end position="135"/>
    </location>
</feature>
<name>G7IMA7_MEDTR</name>
<sequence length="313" mass="35292">MEESWEHWPLHSELGDVEVLLGQYCHQTSADDEEEFLRDIILQQPVTYSGSISSSNEMDGSDCSKKKLHPSSSPFTPRTFILSFDKSTIIPATTTPESEEVSIPKSRSNNNKRSLEPKAKASNQTGKKSRSGSQYLDHIMAERKRRLELSQKFIALSATIPGLKKMDKNYILGEAISYVKLLQERVKELEDQNKNSKESTIILKKTDMCVSEDTTSNSDQDCCKSPLFDVKARIMENEVLIQMHCEKENDIEIKIYNVLENLDLFVTASSVLAFGTSTLGFTIVAQMGEGYKTTVNDLVKTLWQVLNSKTDPF</sequence>
<dbReference type="EMBL" id="PSQE01000002">
    <property type="protein sequence ID" value="RHN76577.1"/>
    <property type="molecule type" value="Genomic_DNA"/>
</dbReference>
<dbReference type="GO" id="GO:0003677">
    <property type="term" value="F:DNA binding"/>
    <property type="evidence" value="ECO:0007669"/>
    <property type="project" value="UniProtKB-KW"/>
</dbReference>
<dbReference type="HOGENOM" id="CLU_046481_1_0_1"/>
<evidence type="ECO:0000313" key="8">
    <source>
        <dbReference type="EMBL" id="AES68217.1"/>
    </source>
</evidence>
<dbReference type="GO" id="GO:0005634">
    <property type="term" value="C:nucleus"/>
    <property type="evidence" value="ECO:0007669"/>
    <property type="project" value="UniProtKB-SubCell"/>
</dbReference>
<feature type="compositionally biased region" description="Polar residues" evidence="6">
    <location>
        <begin position="121"/>
        <end position="134"/>
    </location>
</feature>
<dbReference type="Proteomes" id="UP000265566">
    <property type="component" value="Chromosome 2"/>
</dbReference>
<evidence type="ECO:0000256" key="2">
    <source>
        <dbReference type="ARBA" id="ARBA00023015"/>
    </source>
</evidence>
<comment type="subcellular location">
    <subcellularLocation>
        <location evidence="1">Nucleus</location>
    </subcellularLocation>
</comment>
<evidence type="ECO:0000313" key="10">
    <source>
        <dbReference type="EnsemblPlants" id="AES68217"/>
    </source>
</evidence>
<evidence type="ECO:0000256" key="4">
    <source>
        <dbReference type="ARBA" id="ARBA00023242"/>
    </source>
</evidence>
<reference evidence="9" key="5">
    <citation type="journal article" date="2018" name="Nat. Plants">
        <title>Whole-genome landscape of Medicago truncatula symbiotic genes.</title>
        <authorList>
            <person name="Pecrix Y."/>
            <person name="Gamas P."/>
            <person name="Carrere S."/>
        </authorList>
    </citation>
    <scope>NUCLEOTIDE SEQUENCE</scope>
    <source>
        <tissue evidence="9">Leaves</tissue>
    </source>
</reference>
<reference evidence="8 11" key="2">
    <citation type="journal article" date="2014" name="BMC Genomics">
        <title>An improved genome release (version Mt4.0) for the model legume Medicago truncatula.</title>
        <authorList>
            <person name="Tang H."/>
            <person name="Krishnakumar V."/>
            <person name="Bidwell S."/>
            <person name="Rosen B."/>
            <person name="Chan A."/>
            <person name="Zhou S."/>
            <person name="Gentzbittel L."/>
            <person name="Childs K.L."/>
            <person name="Yandell M."/>
            <person name="Gundlach H."/>
            <person name="Mayer K.F."/>
            <person name="Schwartz D.C."/>
            <person name="Town C.D."/>
        </authorList>
    </citation>
    <scope>GENOME REANNOTATION</scope>
    <source>
        <strain evidence="10 11">cv. Jemalong A17</strain>
    </source>
</reference>
<dbReference type="PaxDb" id="3880-AES68217"/>
<dbReference type="Proteomes" id="UP000002051">
    <property type="component" value="Chromosome 2"/>
</dbReference>
<evidence type="ECO:0000313" key="9">
    <source>
        <dbReference type="EMBL" id="RHN76577.1"/>
    </source>
</evidence>
<dbReference type="SUPFAM" id="SSF47459">
    <property type="entry name" value="HLH, helix-loop-helix DNA-binding domain"/>
    <property type="match status" value="1"/>
</dbReference>
<dbReference type="GO" id="GO:0080090">
    <property type="term" value="P:regulation of primary metabolic process"/>
    <property type="evidence" value="ECO:0007669"/>
    <property type="project" value="UniProtKB-ARBA"/>
</dbReference>
<dbReference type="PANTHER" id="PTHR45959:SF8">
    <property type="entry name" value="PROTEIN, PUTATIVE-RELATED"/>
    <property type="match status" value="1"/>
</dbReference>
<keyword evidence="11" id="KW-1185">Reference proteome</keyword>
<gene>
    <name evidence="10" type="primary">11433585</name>
    <name evidence="8" type="ordered locus">MTR_2g104490</name>
    <name evidence="9" type="ORF">MtrunA17_Chr2g0333641</name>
</gene>
<dbReference type="EnsemblPlants" id="AES68217">
    <property type="protein sequence ID" value="AES68217"/>
    <property type="gene ID" value="MTR_2g104490"/>
</dbReference>
<dbReference type="eggNOG" id="ENOG502QWBY">
    <property type="taxonomic scope" value="Eukaryota"/>
</dbReference>
<keyword evidence="4" id="KW-0539">Nucleus</keyword>
<dbReference type="STRING" id="3880.G7IMA7"/>